<keyword evidence="6" id="KW-1185">Reference proteome</keyword>
<dbReference type="InterPro" id="IPR000160">
    <property type="entry name" value="GGDEF_dom"/>
</dbReference>
<dbReference type="InterPro" id="IPR007892">
    <property type="entry name" value="CHASE4"/>
</dbReference>
<name>A0A5R8XYX3_9BACT</name>
<dbReference type="GO" id="GO:0052621">
    <property type="term" value="F:diguanylate cyclase activity"/>
    <property type="evidence" value="ECO:0007669"/>
    <property type="project" value="UniProtKB-EC"/>
</dbReference>
<dbReference type="CDD" id="cd01949">
    <property type="entry name" value="GGDEF"/>
    <property type="match status" value="1"/>
</dbReference>
<dbReference type="GO" id="GO:0005886">
    <property type="term" value="C:plasma membrane"/>
    <property type="evidence" value="ECO:0007669"/>
    <property type="project" value="TreeGrafter"/>
</dbReference>
<accession>A0A5R8XYX3</accession>
<dbReference type="GO" id="GO:0043709">
    <property type="term" value="P:cell adhesion involved in single-species biofilm formation"/>
    <property type="evidence" value="ECO:0007669"/>
    <property type="project" value="TreeGrafter"/>
</dbReference>
<dbReference type="Proteomes" id="UP000308901">
    <property type="component" value="Unassembled WGS sequence"/>
</dbReference>
<dbReference type="InterPro" id="IPR050469">
    <property type="entry name" value="Diguanylate_Cyclase"/>
</dbReference>
<reference evidence="5 6" key="1">
    <citation type="submission" date="2019-05" db="EMBL/GenBank/DDBJ databases">
        <title>Arcobacter sp. nov., isolated from sea sediment.</title>
        <authorList>
            <person name="Kim W."/>
        </authorList>
    </citation>
    <scope>NUCLEOTIDE SEQUENCE [LARGE SCALE GENOMIC DNA]</scope>
    <source>
        <strain evidence="5 6">CAU 1517</strain>
    </source>
</reference>
<keyword evidence="3" id="KW-0812">Transmembrane</keyword>
<evidence type="ECO:0000256" key="1">
    <source>
        <dbReference type="ARBA" id="ARBA00012528"/>
    </source>
</evidence>
<dbReference type="SUPFAM" id="SSF55073">
    <property type="entry name" value="Nucleotide cyclase"/>
    <property type="match status" value="1"/>
</dbReference>
<dbReference type="AlphaFoldDB" id="A0A5R8XYX3"/>
<evidence type="ECO:0000259" key="4">
    <source>
        <dbReference type="PROSITE" id="PS50887"/>
    </source>
</evidence>
<feature type="transmembrane region" description="Helical" evidence="3">
    <location>
        <begin position="12"/>
        <end position="30"/>
    </location>
</feature>
<keyword evidence="3" id="KW-1133">Transmembrane helix</keyword>
<dbReference type="PANTHER" id="PTHR45138:SF9">
    <property type="entry name" value="DIGUANYLATE CYCLASE DGCM-RELATED"/>
    <property type="match status" value="1"/>
</dbReference>
<evidence type="ECO:0000256" key="3">
    <source>
        <dbReference type="SAM" id="Phobius"/>
    </source>
</evidence>
<dbReference type="NCBIfam" id="TIGR00254">
    <property type="entry name" value="GGDEF"/>
    <property type="match status" value="1"/>
</dbReference>
<comment type="catalytic activity">
    <reaction evidence="2">
        <text>2 GTP = 3',3'-c-di-GMP + 2 diphosphate</text>
        <dbReference type="Rhea" id="RHEA:24898"/>
        <dbReference type="ChEBI" id="CHEBI:33019"/>
        <dbReference type="ChEBI" id="CHEBI:37565"/>
        <dbReference type="ChEBI" id="CHEBI:58805"/>
        <dbReference type="EC" id="2.7.7.65"/>
    </reaction>
</comment>
<keyword evidence="3" id="KW-0472">Membrane</keyword>
<dbReference type="Pfam" id="PF00990">
    <property type="entry name" value="GGDEF"/>
    <property type="match status" value="1"/>
</dbReference>
<feature type="transmembrane region" description="Helical" evidence="3">
    <location>
        <begin position="263"/>
        <end position="281"/>
    </location>
</feature>
<dbReference type="Pfam" id="PF05228">
    <property type="entry name" value="CHASE4"/>
    <property type="match status" value="1"/>
</dbReference>
<dbReference type="GO" id="GO:1902201">
    <property type="term" value="P:negative regulation of bacterial-type flagellum-dependent cell motility"/>
    <property type="evidence" value="ECO:0007669"/>
    <property type="project" value="TreeGrafter"/>
</dbReference>
<evidence type="ECO:0000256" key="2">
    <source>
        <dbReference type="ARBA" id="ARBA00034247"/>
    </source>
</evidence>
<dbReference type="PANTHER" id="PTHR45138">
    <property type="entry name" value="REGULATORY COMPONENTS OF SENSORY TRANSDUCTION SYSTEM"/>
    <property type="match status" value="1"/>
</dbReference>
<dbReference type="EC" id="2.7.7.65" evidence="1"/>
<dbReference type="FunFam" id="3.30.70.270:FF:000001">
    <property type="entry name" value="Diguanylate cyclase domain protein"/>
    <property type="match status" value="1"/>
</dbReference>
<protein>
    <recommendedName>
        <fullName evidence="1">diguanylate cyclase</fullName>
        <ecNumber evidence="1">2.7.7.65</ecNumber>
    </recommendedName>
</protein>
<dbReference type="SMART" id="SM00267">
    <property type="entry name" value="GGDEF"/>
    <property type="match status" value="1"/>
</dbReference>
<dbReference type="OrthoDB" id="9759607at2"/>
<dbReference type="InterPro" id="IPR029787">
    <property type="entry name" value="Nucleotide_cyclase"/>
</dbReference>
<organism evidence="5 6">
    <name type="scientific">Arcobacter arenosus</name>
    <dbReference type="NCBI Taxonomy" id="2576037"/>
    <lineage>
        <taxon>Bacteria</taxon>
        <taxon>Pseudomonadati</taxon>
        <taxon>Campylobacterota</taxon>
        <taxon>Epsilonproteobacteria</taxon>
        <taxon>Campylobacterales</taxon>
        <taxon>Arcobacteraceae</taxon>
        <taxon>Arcobacter</taxon>
    </lineage>
</organism>
<evidence type="ECO:0000313" key="5">
    <source>
        <dbReference type="EMBL" id="TLP37084.1"/>
    </source>
</evidence>
<gene>
    <name evidence="5" type="ORF">FDK22_12640</name>
</gene>
<sequence length="485" mass="57135">MNGLKINKLNFSLIFIFFIIILWIVSYVMIVPNYKDIETKKNNVNINTLLSNINKEISNLKKIINDYSKWDDTYNFINDKNGAYIYENFRKGTSTLNDLNIDMIFYTDKSNNIIFNKYTKNINVLDKNDLMEKVIDLLKGSDNFYSIESIDKKLFFIIKLEIKKSDEEGDSNGFIYTLKNFDEAYIKNISYIFEQTKLSLVKPEKAYIETIENEYIKNIKIYSYFQNKKIYNNIGFFSENRFLFNLETINSTEVLDDGLTVTYYYNFIITILLFLFVLTSYKKQKSLLGYNEQLELEVQKRTQNLNNSIRLIEEKNKALYKLSTIDSLTNIKNRRSFFEKSKELLSKANKENKNFFVLLIDIDHFKKINDNYGHLTGDSVLQEFCLTILSIIDKEEVFGRIGGEEFCLSIFDKDEEYIFNLAEKIRKKCAENVMKINQLEIKFTISIGIGSNENKEEYIDEILQSADELLYTAKRTGRNKVIRNI</sequence>
<dbReference type="Gene3D" id="3.30.70.270">
    <property type="match status" value="1"/>
</dbReference>
<feature type="domain" description="GGDEF" evidence="4">
    <location>
        <begin position="353"/>
        <end position="485"/>
    </location>
</feature>
<dbReference type="PROSITE" id="PS50887">
    <property type="entry name" value="GGDEF"/>
    <property type="match status" value="1"/>
</dbReference>
<dbReference type="InterPro" id="IPR043128">
    <property type="entry name" value="Rev_trsase/Diguanyl_cyclase"/>
</dbReference>
<evidence type="ECO:0000313" key="6">
    <source>
        <dbReference type="Proteomes" id="UP000308901"/>
    </source>
</evidence>
<dbReference type="EMBL" id="VANU01000005">
    <property type="protein sequence ID" value="TLP37084.1"/>
    <property type="molecule type" value="Genomic_DNA"/>
</dbReference>
<comment type="caution">
    <text evidence="5">The sequence shown here is derived from an EMBL/GenBank/DDBJ whole genome shotgun (WGS) entry which is preliminary data.</text>
</comment>
<dbReference type="RefSeq" id="WP_138153338.1">
    <property type="nucleotide sequence ID" value="NZ_VANU01000005.1"/>
</dbReference>
<proteinExistence type="predicted"/>